<evidence type="ECO:0000256" key="5">
    <source>
        <dbReference type="ARBA" id="ARBA00022722"/>
    </source>
</evidence>
<keyword evidence="4" id="KW-0548">Nucleotidyltransferase</keyword>
<sequence length="1367" mass="154786">MLVPNVNVLESGNRVHDKVLEAVQASGDTLAKTLNLVNRQLEHLNSRMDKIEAETKSGNGGNCLANRQPVTCFHCNRPGHYMRDCYQRQAENRSRGSNHRGRDRGNGNDYTYGNQRFPGGNNQPKEETEIKHVKGGNIVGSLVPTVAYVDPNLDVFYSCTLPLIDIVIGGIKCMALIDSGATMNLIDKSIFHKLKNFVVIEAPPINLKTLSNESLSTKLVIKTSVEIKNVKLPGHFVLAVADLSPSFNVILSLEFLNLHKFTLDCDKKLLKNDKLEFKCNFERINHNTGFVVGENYSNERACDKQRGKTLEINKCKSNEKTTKNCENENNKTMEVYFVDKFDKSKKLSKLSASVLKGTTIPPLEKKYIKLRVIDGISPLHLNKNMILADIEPICEQKREDFVNVIHEGMGTNIDWEEKLDLNHLNQDDKTKLLTLLDRYKSVFAQSVSDLGSCDIVQHEINLTDKLPIRQKPYRVPYALKSEMKHQINTLLDAGIIQPSNSAYSAPVMLVKKRDGSYRLVADLRKLNEKTIPDNFPLPNLTEMVEMLSGARYFTSMDLTSGFHQMKMHPSSAHLTGISTEFGLFEFKRMPFGLKNASASFQRLMSIVLAGLSELQINVYIDDVIVASKTVQEHLQKLEIVFQRLTAANLKLKPSKCSFLQKQITYLGHTVKEGLVLPDNKNLDSIRKALPPKTKKQVRSFLGLTGFYRRFIPNYSKTALPLTQLTKETSKFVWGETEQRAFETLRDFLAAEPCLQLPDFSKPFSICSDASNYALGAVLLQEDNDGFKHPVSYASRKLGPTEIRYSTVEKECLAIHFAVTQFKNYIYGTDFIIYSDQQSLSKIQKFKDPTSRISRWLLTLQQYTFKIIHKPGRLNLMADYLSRAAYREEDNKKQLVKEMYNLDSNFFVTELNSISSGELIKDQEQDEYCKNIKDVKNYVASCHECISRRGFSKNQKAPVQRVPLPNFPFEKVGIDAIGPFVTSIEGNKHLIVMTDYFTKYAEVYPVKDIQSSTVCKVLIDFISRHGIMRVLYSDRGSNFISAAMQEVYELLGISKQQCLSYSPQGNGAVERLNKTLVNALSHLVSFNQTDWCQQVPLALMAYRNAHHRSIDEKPSFLVNGRDLIMPADFIYAEPVRSYSDTLSYRQENKLIEVGDVVYLNTPKIKIHSSKKLSKLNEGPFRVITKHSPVIFEIKHLNKAENVQKVHLNRIFKVPERAIFEWESPSNAELKTTVDVSPTSVQRLPSEEEILKEFPPYALPLEMGNFLEEENYENQGINLPSSGEELSEVPEPVVEIQNGEGELVLIPSESNEHQLSSCEEVVGMQTCNSDNSGVIHEGSVSGDTEGNTQTENSWGNRLRPRDRSGFVKK</sequence>
<dbReference type="PROSITE" id="PS50158">
    <property type="entry name" value="ZF_CCHC"/>
    <property type="match status" value="1"/>
</dbReference>
<name>A0AAV4WPC8_9ARAC</name>
<evidence type="ECO:0000259" key="13">
    <source>
        <dbReference type="PROSITE" id="PS50994"/>
    </source>
</evidence>
<dbReference type="InterPro" id="IPR021109">
    <property type="entry name" value="Peptidase_aspartic_dom_sf"/>
</dbReference>
<keyword evidence="5" id="KW-0540">Nuclease</keyword>
<dbReference type="InterPro" id="IPR036397">
    <property type="entry name" value="RNaseH_sf"/>
</dbReference>
<dbReference type="Gene3D" id="2.40.70.10">
    <property type="entry name" value="Acid Proteases"/>
    <property type="match status" value="1"/>
</dbReference>
<proteinExistence type="predicted"/>
<feature type="domain" description="Integrase catalytic" evidence="13">
    <location>
        <begin position="963"/>
        <end position="1121"/>
    </location>
</feature>
<evidence type="ECO:0000256" key="6">
    <source>
        <dbReference type="ARBA" id="ARBA00022759"/>
    </source>
</evidence>
<dbReference type="Gene3D" id="4.10.60.10">
    <property type="entry name" value="Zinc finger, CCHC-type"/>
    <property type="match status" value="1"/>
</dbReference>
<keyword evidence="9" id="KW-0862">Zinc</keyword>
<keyword evidence="3" id="KW-0808">Transferase</keyword>
<organism evidence="14 15">
    <name type="scientific">Caerostris darwini</name>
    <dbReference type="NCBI Taxonomy" id="1538125"/>
    <lineage>
        <taxon>Eukaryota</taxon>
        <taxon>Metazoa</taxon>
        <taxon>Ecdysozoa</taxon>
        <taxon>Arthropoda</taxon>
        <taxon>Chelicerata</taxon>
        <taxon>Arachnida</taxon>
        <taxon>Araneae</taxon>
        <taxon>Araneomorphae</taxon>
        <taxon>Entelegynae</taxon>
        <taxon>Araneoidea</taxon>
        <taxon>Araneidae</taxon>
        <taxon>Caerostris</taxon>
    </lineage>
</organism>
<gene>
    <name evidence="14" type="primary">pol</name>
    <name evidence="14" type="ORF">CDAR_493061</name>
</gene>
<dbReference type="Pfam" id="PF00098">
    <property type="entry name" value="zf-CCHC"/>
    <property type="match status" value="1"/>
</dbReference>
<dbReference type="EC" id="2.7.7.49" evidence="1"/>
<evidence type="ECO:0000256" key="3">
    <source>
        <dbReference type="ARBA" id="ARBA00022679"/>
    </source>
</evidence>
<dbReference type="GO" id="GO:0006508">
    <property type="term" value="P:proteolysis"/>
    <property type="evidence" value="ECO:0007669"/>
    <property type="project" value="UniProtKB-KW"/>
</dbReference>
<dbReference type="CDD" id="cd09274">
    <property type="entry name" value="RNase_HI_RT_Ty3"/>
    <property type="match status" value="1"/>
</dbReference>
<feature type="region of interest" description="Disordered" evidence="10">
    <location>
        <begin position="91"/>
        <end position="126"/>
    </location>
</feature>
<dbReference type="GO" id="GO:0008270">
    <property type="term" value="F:zinc ion binding"/>
    <property type="evidence" value="ECO:0007669"/>
    <property type="project" value="UniProtKB-KW"/>
</dbReference>
<dbReference type="SUPFAM" id="SSF50630">
    <property type="entry name" value="Acid proteases"/>
    <property type="match status" value="1"/>
</dbReference>
<keyword evidence="9" id="KW-0863">Zinc-finger</keyword>
<feature type="domain" description="Reverse transcriptase" evidence="12">
    <location>
        <begin position="491"/>
        <end position="670"/>
    </location>
</feature>
<dbReference type="EMBL" id="BPLQ01014902">
    <property type="protein sequence ID" value="GIY84143.1"/>
    <property type="molecule type" value="Genomic_DNA"/>
</dbReference>
<dbReference type="GO" id="GO:0003964">
    <property type="term" value="F:RNA-directed DNA polymerase activity"/>
    <property type="evidence" value="ECO:0007669"/>
    <property type="project" value="UniProtKB-KW"/>
</dbReference>
<dbReference type="InterPro" id="IPR043128">
    <property type="entry name" value="Rev_trsase/Diguanyl_cyclase"/>
</dbReference>
<evidence type="ECO:0000256" key="7">
    <source>
        <dbReference type="ARBA" id="ARBA00022801"/>
    </source>
</evidence>
<dbReference type="Gene3D" id="3.10.10.10">
    <property type="entry name" value="HIV Type 1 Reverse Transcriptase, subunit A, domain 1"/>
    <property type="match status" value="1"/>
</dbReference>
<keyword evidence="9" id="KW-0479">Metal-binding</keyword>
<dbReference type="InterPro" id="IPR050951">
    <property type="entry name" value="Retrovirus_Pol_polyprotein"/>
</dbReference>
<dbReference type="GO" id="GO:0042575">
    <property type="term" value="C:DNA polymerase complex"/>
    <property type="evidence" value="ECO:0007669"/>
    <property type="project" value="UniProtKB-ARBA"/>
</dbReference>
<evidence type="ECO:0000259" key="12">
    <source>
        <dbReference type="PROSITE" id="PS50878"/>
    </source>
</evidence>
<feature type="compositionally biased region" description="Basic and acidic residues" evidence="10">
    <location>
        <begin position="1357"/>
        <end position="1367"/>
    </location>
</feature>
<dbReference type="Gene3D" id="3.30.70.270">
    <property type="match status" value="2"/>
</dbReference>
<dbReference type="InterPro" id="IPR043502">
    <property type="entry name" value="DNA/RNA_pol_sf"/>
</dbReference>
<evidence type="ECO:0000256" key="9">
    <source>
        <dbReference type="PROSITE-ProRule" id="PRU00047"/>
    </source>
</evidence>
<dbReference type="InterPro" id="IPR012337">
    <property type="entry name" value="RNaseH-like_sf"/>
</dbReference>
<evidence type="ECO:0000313" key="15">
    <source>
        <dbReference type="Proteomes" id="UP001054837"/>
    </source>
</evidence>
<accession>A0AAV4WPC8</accession>
<dbReference type="PANTHER" id="PTHR37984">
    <property type="entry name" value="PROTEIN CBG26694"/>
    <property type="match status" value="1"/>
</dbReference>
<dbReference type="Pfam" id="PF00665">
    <property type="entry name" value="rve"/>
    <property type="match status" value="1"/>
</dbReference>
<dbReference type="FunFam" id="3.30.70.270:FF:000020">
    <property type="entry name" value="Transposon Tf2-6 polyprotein-like Protein"/>
    <property type="match status" value="1"/>
</dbReference>
<dbReference type="Pfam" id="PF00078">
    <property type="entry name" value="RVT_1"/>
    <property type="match status" value="1"/>
</dbReference>
<dbReference type="PROSITE" id="PS00141">
    <property type="entry name" value="ASP_PROTEASE"/>
    <property type="match status" value="1"/>
</dbReference>
<dbReference type="PROSITE" id="PS50878">
    <property type="entry name" value="RT_POL"/>
    <property type="match status" value="1"/>
</dbReference>
<evidence type="ECO:0000256" key="8">
    <source>
        <dbReference type="ARBA" id="ARBA00022918"/>
    </source>
</evidence>
<evidence type="ECO:0000313" key="14">
    <source>
        <dbReference type="EMBL" id="GIY84143.1"/>
    </source>
</evidence>
<evidence type="ECO:0000256" key="10">
    <source>
        <dbReference type="SAM" id="MobiDB-lite"/>
    </source>
</evidence>
<dbReference type="SUPFAM" id="SSF53098">
    <property type="entry name" value="Ribonuclease H-like"/>
    <property type="match status" value="1"/>
</dbReference>
<dbReference type="FunFam" id="3.30.420.10:FF:000032">
    <property type="entry name" value="Retrovirus-related Pol polyprotein from transposon 297-like Protein"/>
    <property type="match status" value="1"/>
</dbReference>
<feature type="region of interest" description="Disordered" evidence="10">
    <location>
        <begin position="1333"/>
        <end position="1367"/>
    </location>
</feature>
<dbReference type="CDD" id="cd00303">
    <property type="entry name" value="retropepsin_like"/>
    <property type="match status" value="1"/>
</dbReference>
<reference evidence="14 15" key="1">
    <citation type="submission" date="2021-06" db="EMBL/GenBank/DDBJ databases">
        <title>Caerostris darwini draft genome.</title>
        <authorList>
            <person name="Kono N."/>
            <person name="Arakawa K."/>
        </authorList>
    </citation>
    <scope>NUCLEOTIDE SEQUENCE [LARGE SCALE GENOMIC DNA]</scope>
</reference>
<dbReference type="FunFam" id="3.10.10.10:FF:000007">
    <property type="entry name" value="Retrovirus-related Pol polyprotein from transposon 17.6-like Protein"/>
    <property type="match status" value="1"/>
</dbReference>
<dbReference type="InterPro" id="IPR000477">
    <property type="entry name" value="RT_dom"/>
</dbReference>
<dbReference type="SMART" id="SM00343">
    <property type="entry name" value="ZnF_C2HC"/>
    <property type="match status" value="1"/>
</dbReference>
<dbReference type="Pfam" id="PF17917">
    <property type="entry name" value="RT_RNaseH"/>
    <property type="match status" value="1"/>
</dbReference>
<keyword evidence="15" id="KW-1185">Reference proteome</keyword>
<dbReference type="Gene3D" id="3.30.420.10">
    <property type="entry name" value="Ribonuclease H-like superfamily/Ribonuclease H"/>
    <property type="match status" value="1"/>
</dbReference>
<dbReference type="InterPro" id="IPR001969">
    <property type="entry name" value="Aspartic_peptidase_AS"/>
</dbReference>
<dbReference type="SUPFAM" id="SSF57756">
    <property type="entry name" value="Retrovirus zinc finger-like domains"/>
    <property type="match status" value="1"/>
</dbReference>
<keyword evidence="2" id="KW-0645">Protease</keyword>
<dbReference type="GO" id="GO:0003676">
    <property type="term" value="F:nucleic acid binding"/>
    <property type="evidence" value="ECO:0007669"/>
    <property type="project" value="InterPro"/>
</dbReference>
<keyword evidence="7" id="KW-0378">Hydrolase</keyword>
<dbReference type="GO" id="GO:0004190">
    <property type="term" value="F:aspartic-type endopeptidase activity"/>
    <property type="evidence" value="ECO:0007669"/>
    <property type="project" value="InterPro"/>
</dbReference>
<dbReference type="GO" id="GO:0015074">
    <property type="term" value="P:DNA integration"/>
    <property type="evidence" value="ECO:0007669"/>
    <property type="project" value="InterPro"/>
</dbReference>
<evidence type="ECO:0000256" key="1">
    <source>
        <dbReference type="ARBA" id="ARBA00012493"/>
    </source>
</evidence>
<protein>
    <recommendedName>
        <fullName evidence="1">RNA-directed DNA polymerase</fullName>
        <ecNumber evidence="1">2.7.7.49</ecNumber>
    </recommendedName>
</protein>
<dbReference type="PROSITE" id="PS50994">
    <property type="entry name" value="INTEGRASE"/>
    <property type="match status" value="1"/>
</dbReference>
<feature type="domain" description="CCHC-type" evidence="11">
    <location>
        <begin position="72"/>
        <end position="85"/>
    </location>
</feature>
<evidence type="ECO:0000256" key="4">
    <source>
        <dbReference type="ARBA" id="ARBA00022695"/>
    </source>
</evidence>
<evidence type="ECO:0000256" key="2">
    <source>
        <dbReference type="ARBA" id="ARBA00022670"/>
    </source>
</evidence>
<dbReference type="InterPro" id="IPR001584">
    <property type="entry name" value="Integrase_cat-core"/>
</dbReference>
<dbReference type="InterPro" id="IPR001878">
    <property type="entry name" value="Znf_CCHC"/>
</dbReference>
<evidence type="ECO:0000259" key="11">
    <source>
        <dbReference type="PROSITE" id="PS50158"/>
    </source>
</evidence>
<dbReference type="InterPro" id="IPR036875">
    <property type="entry name" value="Znf_CCHC_sf"/>
</dbReference>
<keyword evidence="8" id="KW-0695">RNA-directed DNA polymerase</keyword>
<keyword evidence="6" id="KW-0255">Endonuclease</keyword>
<dbReference type="InterPro" id="IPR041373">
    <property type="entry name" value="RT_RNaseH"/>
</dbReference>
<dbReference type="PANTHER" id="PTHR37984:SF5">
    <property type="entry name" value="PROTEIN NYNRIN-LIKE"/>
    <property type="match status" value="1"/>
</dbReference>
<dbReference type="CDD" id="cd01647">
    <property type="entry name" value="RT_LTR"/>
    <property type="match status" value="1"/>
</dbReference>
<comment type="caution">
    <text evidence="14">The sequence shown here is derived from an EMBL/GenBank/DDBJ whole genome shotgun (WGS) entry which is preliminary data.</text>
</comment>
<dbReference type="SUPFAM" id="SSF56672">
    <property type="entry name" value="DNA/RNA polymerases"/>
    <property type="match status" value="1"/>
</dbReference>
<feature type="compositionally biased region" description="Polar residues" evidence="10">
    <location>
        <begin position="1339"/>
        <end position="1353"/>
    </location>
</feature>
<dbReference type="Proteomes" id="UP001054837">
    <property type="component" value="Unassembled WGS sequence"/>
</dbReference>
<dbReference type="FunFam" id="3.10.20.370:FF:000001">
    <property type="entry name" value="Retrovirus-related Pol polyprotein from transposon 17.6-like protein"/>
    <property type="match status" value="1"/>
</dbReference>
<dbReference type="GO" id="GO:0004519">
    <property type="term" value="F:endonuclease activity"/>
    <property type="evidence" value="ECO:0007669"/>
    <property type="project" value="UniProtKB-KW"/>
</dbReference>
<dbReference type="Pfam" id="PF13650">
    <property type="entry name" value="Asp_protease_2"/>
    <property type="match status" value="1"/>
</dbReference>